<evidence type="ECO:0000256" key="4">
    <source>
        <dbReference type="PROSITE-ProRule" id="PRU00723"/>
    </source>
</evidence>
<dbReference type="PROSITE" id="PS50103">
    <property type="entry name" value="ZF_C3H1"/>
    <property type="match status" value="1"/>
</dbReference>
<evidence type="ECO:0000256" key="3">
    <source>
        <dbReference type="ARBA" id="ARBA00022833"/>
    </source>
</evidence>
<evidence type="ECO:0000313" key="7">
    <source>
        <dbReference type="EMBL" id="CAG9109746.1"/>
    </source>
</evidence>
<keyword evidence="3 4" id="KW-0862">Zinc</keyword>
<name>A0A1I7SGG7_BURXY</name>
<evidence type="ECO:0000256" key="1">
    <source>
        <dbReference type="ARBA" id="ARBA00022723"/>
    </source>
</evidence>
<feature type="domain" description="C3H1-type" evidence="5">
    <location>
        <begin position="76"/>
        <end position="104"/>
    </location>
</feature>
<evidence type="ECO:0000313" key="9">
    <source>
        <dbReference type="Proteomes" id="UP000659654"/>
    </source>
</evidence>
<evidence type="ECO:0000313" key="8">
    <source>
        <dbReference type="Proteomes" id="UP000095284"/>
    </source>
</evidence>
<evidence type="ECO:0000256" key="2">
    <source>
        <dbReference type="ARBA" id="ARBA00022771"/>
    </source>
</evidence>
<reference evidence="7" key="2">
    <citation type="submission" date="2020-08" db="EMBL/GenBank/DDBJ databases">
        <authorList>
            <person name="Kikuchi T."/>
        </authorList>
    </citation>
    <scope>NUCLEOTIDE SEQUENCE</scope>
    <source>
        <strain evidence="6">Ka4C1</strain>
    </source>
</reference>
<dbReference type="eggNOG" id="KOG1677">
    <property type="taxonomic scope" value="Eukaryota"/>
</dbReference>
<proteinExistence type="predicted"/>
<dbReference type="SMART" id="SM00356">
    <property type="entry name" value="ZnF_C3H1"/>
    <property type="match status" value="1"/>
</dbReference>
<sequence length="264" mass="29209">MDGGSLTSSATTSDCESIESMRQLQNVAAEPLDSFLNTNDRLCSALLWSAKIAASTEQKQLLSCKNRKLNWKNPALYKTRLCDYWSTGNACKFGLNCWYAHGPLELRHVPRLDKDPVATSISLAEVVQRLPPSRDRSIAMEQAENQLIANIKSDAFAKHAIQGIAGSGPSSAPPIPKSPVFFPSDPGSPVKESFPKPSSTSRLPFFEQITARSNNFQPRQSQLDPSEAAFHAYQPYLNELVGSSFSQTSNNPQISLFEDPRWRF</sequence>
<organism evidence="8 10">
    <name type="scientific">Bursaphelenchus xylophilus</name>
    <name type="common">Pinewood nematode worm</name>
    <name type="synonym">Aphelenchoides xylophilus</name>
    <dbReference type="NCBI Taxonomy" id="6326"/>
    <lineage>
        <taxon>Eukaryota</taxon>
        <taxon>Metazoa</taxon>
        <taxon>Ecdysozoa</taxon>
        <taxon>Nematoda</taxon>
        <taxon>Chromadorea</taxon>
        <taxon>Rhabditida</taxon>
        <taxon>Tylenchina</taxon>
        <taxon>Tylenchomorpha</taxon>
        <taxon>Aphelenchoidea</taxon>
        <taxon>Aphelenchoididae</taxon>
        <taxon>Bursaphelenchus</taxon>
    </lineage>
</organism>
<reference evidence="10" key="1">
    <citation type="submission" date="2016-11" db="UniProtKB">
        <authorList>
            <consortium name="WormBaseParasite"/>
        </authorList>
    </citation>
    <scope>IDENTIFICATION</scope>
</reference>
<dbReference type="Gene3D" id="4.10.1000.10">
    <property type="entry name" value="Zinc finger, CCCH-type"/>
    <property type="match status" value="1"/>
</dbReference>
<dbReference type="OrthoDB" id="410307at2759"/>
<dbReference type="SUPFAM" id="SSF90229">
    <property type="entry name" value="CCCH zinc finger"/>
    <property type="match status" value="1"/>
</dbReference>
<dbReference type="InterPro" id="IPR000571">
    <property type="entry name" value="Znf_CCCH"/>
</dbReference>
<evidence type="ECO:0000259" key="5">
    <source>
        <dbReference type="PROSITE" id="PS50103"/>
    </source>
</evidence>
<feature type="zinc finger region" description="C3H1-type" evidence="4">
    <location>
        <begin position="76"/>
        <end position="104"/>
    </location>
</feature>
<keyword evidence="2 4" id="KW-0863">Zinc-finger</keyword>
<dbReference type="EMBL" id="CAJFCV020000003">
    <property type="protein sequence ID" value="CAG9109746.1"/>
    <property type="molecule type" value="Genomic_DNA"/>
</dbReference>
<keyword evidence="1 4" id="KW-0479">Metal-binding</keyword>
<dbReference type="Proteomes" id="UP000582659">
    <property type="component" value="Unassembled WGS sequence"/>
</dbReference>
<dbReference type="EMBL" id="CAJFDI010000003">
    <property type="protein sequence ID" value="CAD5222306.1"/>
    <property type="molecule type" value="Genomic_DNA"/>
</dbReference>
<dbReference type="WBParaSite" id="BXY_1213200.1">
    <property type="protein sequence ID" value="BXY_1213200.1"/>
    <property type="gene ID" value="BXY_1213200"/>
</dbReference>
<evidence type="ECO:0000313" key="6">
    <source>
        <dbReference type="EMBL" id="CAD5222306.1"/>
    </source>
</evidence>
<keyword evidence="9" id="KW-1185">Reference proteome</keyword>
<protein>
    <submittedName>
        <fullName evidence="6">(pine wood nematode) hypothetical protein</fullName>
    </submittedName>
    <submittedName>
        <fullName evidence="10">C3H1-type domain-containing protein</fullName>
    </submittedName>
</protein>
<dbReference type="GO" id="GO:0008270">
    <property type="term" value="F:zinc ion binding"/>
    <property type="evidence" value="ECO:0007669"/>
    <property type="project" value="UniProtKB-KW"/>
</dbReference>
<dbReference type="InterPro" id="IPR036855">
    <property type="entry name" value="Znf_CCCH_sf"/>
</dbReference>
<dbReference type="Pfam" id="PF00642">
    <property type="entry name" value="zf-CCCH"/>
    <property type="match status" value="1"/>
</dbReference>
<gene>
    <name evidence="6" type="ORF">BXYJ_LOCUS7274</name>
</gene>
<dbReference type="Proteomes" id="UP000095284">
    <property type="component" value="Unplaced"/>
</dbReference>
<accession>A0A1I7SGG7</accession>
<dbReference type="Proteomes" id="UP000659654">
    <property type="component" value="Unassembled WGS sequence"/>
</dbReference>
<evidence type="ECO:0000313" key="10">
    <source>
        <dbReference type="WBParaSite" id="BXY_1213200.1"/>
    </source>
</evidence>
<dbReference type="AlphaFoldDB" id="A0A1I7SGG7"/>